<evidence type="ECO:0000313" key="3">
    <source>
        <dbReference type="EMBL" id="SPW24310.1"/>
    </source>
</evidence>
<evidence type="ECO:0000256" key="1">
    <source>
        <dbReference type="SAM" id="MobiDB-lite"/>
    </source>
</evidence>
<evidence type="ECO:0000313" key="4">
    <source>
        <dbReference type="Proteomes" id="UP000249886"/>
    </source>
</evidence>
<keyword evidence="2" id="KW-0472">Membrane</keyword>
<name>A0A6H9XT30_9CORY</name>
<gene>
    <name evidence="3" type="ORF">NCTC10254_00684</name>
</gene>
<protein>
    <submittedName>
        <fullName evidence="3">Uncharacterized protein</fullName>
    </submittedName>
</protein>
<feature type="transmembrane region" description="Helical" evidence="2">
    <location>
        <begin position="99"/>
        <end position="118"/>
    </location>
</feature>
<sequence>MTNQQPPQQPQDFPQYQYQQPQPQEYAQQPQPQPQEYTQQPPTSPAQPSFFQVPASVSFNRQQIIAKVIAGLGIAVFIVSLLGFLATRGDFGPDDIIDFMISGISLVIVVLACIWNALATIGKHIVKTE</sequence>
<evidence type="ECO:0000256" key="2">
    <source>
        <dbReference type="SAM" id="Phobius"/>
    </source>
</evidence>
<feature type="region of interest" description="Disordered" evidence="1">
    <location>
        <begin position="1"/>
        <end position="49"/>
    </location>
</feature>
<comment type="caution">
    <text evidence="3">The sequence shown here is derived from an EMBL/GenBank/DDBJ whole genome shotgun (WGS) entry which is preliminary data.</text>
</comment>
<dbReference type="RefSeq" id="WP_040431251.1">
    <property type="nucleotide sequence ID" value="NZ_CP050134.2"/>
</dbReference>
<keyword evidence="2" id="KW-0812">Transmembrane</keyword>
<feature type="transmembrane region" description="Helical" evidence="2">
    <location>
        <begin position="64"/>
        <end position="87"/>
    </location>
</feature>
<proteinExistence type="predicted"/>
<keyword evidence="2" id="KW-1133">Transmembrane helix</keyword>
<dbReference type="GeneID" id="84572901"/>
<dbReference type="AlphaFoldDB" id="A0A6H9XT30"/>
<dbReference type="Proteomes" id="UP000249886">
    <property type="component" value="Unassembled WGS sequence"/>
</dbReference>
<organism evidence="3 4">
    <name type="scientific">Corynebacterium matruchotii</name>
    <dbReference type="NCBI Taxonomy" id="43768"/>
    <lineage>
        <taxon>Bacteria</taxon>
        <taxon>Bacillati</taxon>
        <taxon>Actinomycetota</taxon>
        <taxon>Actinomycetes</taxon>
        <taxon>Mycobacteriales</taxon>
        <taxon>Corynebacteriaceae</taxon>
        <taxon>Corynebacterium</taxon>
    </lineage>
</organism>
<reference evidence="3 4" key="1">
    <citation type="submission" date="2018-06" db="EMBL/GenBank/DDBJ databases">
        <authorList>
            <consortium name="Pathogen Informatics"/>
            <person name="Doyle S."/>
        </authorList>
    </citation>
    <scope>NUCLEOTIDE SEQUENCE [LARGE SCALE GENOMIC DNA]</scope>
    <source>
        <strain evidence="3 4">NCTC10254</strain>
    </source>
</reference>
<accession>A0A6H9XT30</accession>
<dbReference type="EMBL" id="UARK01000001">
    <property type="protein sequence ID" value="SPW24310.1"/>
    <property type="molecule type" value="Genomic_DNA"/>
</dbReference>